<feature type="region of interest" description="Disordered" evidence="1">
    <location>
        <begin position="1"/>
        <end position="49"/>
    </location>
</feature>
<dbReference type="AlphaFoldDB" id="A0A9W9WHY2"/>
<sequence length="139" mass="14397">MGDGSSSSFNHPTTGTTGGASAEPTPANNVGGGSGWGGIRASSRAERLRQQTRDRGIFLYVAAAKPASTAGSFLGLQDQKARDESKYLQRANLAANDKPTTTIGGEPTCATEDHGFMEHKPAGPDTLPGWKSAKNMFGA</sequence>
<evidence type="ECO:0000256" key="1">
    <source>
        <dbReference type="SAM" id="MobiDB-lite"/>
    </source>
</evidence>
<proteinExistence type="predicted"/>
<keyword evidence="3" id="KW-1185">Reference proteome</keyword>
<dbReference type="Proteomes" id="UP001147760">
    <property type="component" value="Unassembled WGS sequence"/>
</dbReference>
<dbReference type="OrthoDB" id="4504900at2759"/>
<evidence type="ECO:0000313" key="2">
    <source>
        <dbReference type="EMBL" id="KAJ5462213.1"/>
    </source>
</evidence>
<gene>
    <name evidence="2" type="ORF">N7530_010418</name>
</gene>
<accession>A0A9W9WHY2</accession>
<dbReference type="EMBL" id="JAPWDO010000007">
    <property type="protein sequence ID" value="KAJ5462213.1"/>
    <property type="molecule type" value="Genomic_DNA"/>
</dbReference>
<protein>
    <submittedName>
        <fullName evidence="2">Uncharacterized protein</fullName>
    </submittedName>
</protein>
<reference evidence="2" key="1">
    <citation type="submission" date="2022-12" db="EMBL/GenBank/DDBJ databases">
        <authorList>
            <person name="Petersen C."/>
        </authorList>
    </citation>
    <scope>NUCLEOTIDE SEQUENCE</scope>
    <source>
        <strain evidence="2">IBT 17660</strain>
    </source>
</reference>
<organism evidence="2 3">
    <name type="scientific">Penicillium desertorum</name>
    <dbReference type="NCBI Taxonomy" id="1303715"/>
    <lineage>
        <taxon>Eukaryota</taxon>
        <taxon>Fungi</taxon>
        <taxon>Dikarya</taxon>
        <taxon>Ascomycota</taxon>
        <taxon>Pezizomycotina</taxon>
        <taxon>Eurotiomycetes</taxon>
        <taxon>Eurotiomycetidae</taxon>
        <taxon>Eurotiales</taxon>
        <taxon>Aspergillaceae</taxon>
        <taxon>Penicillium</taxon>
    </lineage>
</organism>
<comment type="caution">
    <text evidence="2">The sequence shown here is derived from an EMBL/GenBank/DDBJ whole genome shotgun (WGS) entry which is preliminary data.</text>
</comment>
<reference evidence="2" key="2">
    <citation type="journal article" date="2023" name="IMA Fungus">
        <title>Comparative genomic study of the Penicillium genus elucidates a diverse pangenome and 15 lateral gene transfer events.</title>
        <authorList>
            <person name="Petersen C."/>
            <person name="Sorensen T."/>
            <person name="Nielsen M.R."/>
            <person name="Sondergaard T.E."/>
            <person name="Sorensen J.L."/>
            <person name="Fitzpatrick D.A."/>
            <person name="Frisvad J.C."/>
            <person name="Nielsen K.L."/>
        </authorList>
    </citation>
    <scope>NUCLEOTIDE SEQUENCE</scope>
    <source>
        <strain evidence="2">IBT 17660</strain>
    </source>
</reference>
<evidence type="ECO:0000313" key="3">
    <source>
        <dbReference type="Proteomes" id="UP001147760"/>
    </source>
</evidence>
<feature type="compositionally biased region" description="Polar residues" evidence="1">
    <location>
        <begin position="1"/>
        <end position="15"/>
    </location>
</feature>
<name>A0A9W9WHY2_9EURO</name>